<dbReference type="PANTHER" id="PTHR21666:SF289">
    <property type="entry name" value="L-ALA--D-GLU ENDOPEPTIDASE"/>
    <property type="match status" value="1"/>
</dbReference>
<gene>
    <name evidence="4" type="primary">lytH</name>
    <name evidence="4" type="ORF">PAECIP111893_00304</name>
</gene>
<feature type="chain" id="PRO_5047356175" evidence="2">
    <location>
        <begin position="36"/>
        <end position="359"/>
    </location>
</feature>
<proteinExistence type="predicted"/>
<dbReference type="EMBL" id="CAKMMF010000001">
    <property type="protein sequence ID" value="CAH1190382.1"/>
    <property type="molecule type" value="Genomic_DNA"/>
</dbReference>
<dbReference type="GO" id="GO:0016787">
    <property type="term" value="F:hydrolase activity"/>
    <property type="evidence" value="ECO:0007669"/>
    <property type="project" value="UniProtKB-KW"/>
</dbReference>
<dbReference type="Pfam" id="PF01551">
    <property type="entry name" value="Peptidase_M23"/>
    <property type="match status" value="1"/>
</dbReference>
<keyword evidence="4" id="KW-0378">Hydrolase</keyword>
<dbReference type="InterPro" id="IPR011055">
    <property type="entry name" value="Dup_hybrid_motif"/>
</dbReference>
<feature type="signal peptide" evidence="2">
    <location>
        <begin position="1"/>
        <end position="35"/>
    </location>
</feature>
<dbReference type="SUPFAM" id="SSF53955">
    <property type="entry name" value="Lysozyme-like"/>
    <property type="match status" value="1"/>
</dbReference>
<dbReference type="Gene3D" id="2.70.70.10">
    <property type="entry name" value="Glucose Permease (Domain IIA)"/>
    <property type="match status" value="1"/>
</dbReference>
<evidence type="ECO:0000256" key="1">
    <source>
        <dbReference type="ARBA" id="ARBA00022729"/>
    </source>
</evidence>
<evidence type="ECO:0000313" key="4">
    <source>
        <dbReference type="EMBL" id="CAH1190382.1"/>
    </source>
</evidence>
<evidence type="ECO:0000313" key="5">
    <source>
        <dbReference type="Proteomes" id="UP000838686"/>
    </source>
</evidence>
<accession>A0ABN8FRT6</accession>
<evidence type="ECO:0000259" key="3">
    <source>
        <dbReference type="Pfam" id="PF01551"/>
    </source>
</evidence>
<dbReference type="InterPro" id="IPR023346">
    <property type="entry name" value="Lysozyme-like_dom_sf"/>
</dbReference>
<keyword evidence="5" id="KW-1185">Reference proteome</keyword>
<dbReference type="EC" id="3.4.-.-" evidence="4"/>
<dbReference type="CDD" id="cd12797">
    <property type="entry name" value="M23_peptidase"/>
    <property type="match status" value="1"/>
</dbReference>
<dbReference type="Proteomes" id="UP000838686">
    <property type="component" value="Unassembled WGS sequence"/>
</dbReference>
<feature type="domain" description="M23ase beta-sheet core" evidence="3">
    <location>
        <begin position="233"/>
        <end position="331"/>
    </location>
</feature>
<keyword evidence="1 2" id="KW-0732">Signal</keyword>
<dbReference type="PROSITE" id="PS51257">
    <property type="entry name" value="PROKAR_LIPOPROTEIN"/>
    <property type="match status" value="1"/>
</dbReference>
<dbReference type="PANTHER" id="PTHR21666">
    <property type="entry name" value="PEPTIDASE-RELATED"/>
    <property type="match status" value="1"/>
</dbReference>
<organism evidence="4 5">
    <name type="scientific">Paenibacillus plantiphilus</name>
    <dbReference type="NCBI Taxonomy" id="2905650"/>
    <lineage>
        <taxon>Bacteria</taxon>
        <taxon>Bacillati</taxon>
        <taxon>Bacillota</taxon>
        <taxon>Bacilli</taxon>
        <taxon>Bacillales</taxon>
        <taxon>Paenibacillaceae</taxon>
        <taxon>Paenibacillus</taxon>
    </lineage>
</organism>
<name>A0ABN8FRT6_9BACL</name>
<dbReference type="InterPro" id="IPR016047">
    <property type="entry name" value="M23ase_b-sheet_dom"/>
</dbReference>
<evidence type="ECO:0000256" key="2">
    <source>
        <dbReference type="SAM" id="SignalP"/>
    </source>
</evidence>
<dbReference type="SUPFAM" id="SSF51261">
    <property type="entry name" value="Duplicated hybrid motif"/>
    <property type="match status" value="1"/>
</dbReference>
<protein>
    <submittedName>
        <fullName evidence="4">L-Ala--D-Glu endopeptidase</fullName>
        <ecNumber evidence="4">3.4.-.-</ecNumber>
    </submittedName>
</protein>
<reference evidence="4" key="1">
    <citation type="submission" date="2022-01" db="EMBL/GenBank/DDBJ databases">
        <authorList>
            <person name="Criscuolo A."/>
        </authorList>
    </citation>
    <scope>NUCLEOTIDE SEQUENCE</scope>
    <source>
        <strain evidence="4">CIP111893</strain>
    </source>
</reference>
<comment type="caution">
    <text evidence="4">The sequence shown here is derived from an EMBL/GenBank/DDBJ whole genome shotgun (WGS) entry which is preliminary data.</text>
</comment>
<sequence>MEVEKLKRIYSRRTVFMSCLLSIALGVVGSGSCAAATDRESHIEHIPAAAAKSPVNPLAKRLELYEQMSAFTGIPWYRLAAIDQYERTITKARPKTREQLGEWISIFVSESKWVGDLNPDTHDQIPSSIRWFSGIGKDGNGDGVASRNNDIDLLYSIADHLMKYGAAEDDYAIGLWHYYHNTRAVQRIRQFSLIYAAFGKLDLFDHAFPVPVGTNYSYKGTWGTRRSWGGYRIHEGTDIFANHGVSVRSTCYGIVEIKGWNPYGGWRLGIRDLNNIYHYYAHLSGYDKSLQVGSIVHPGQVVGWVGSSGYGKPGTQGKFPPHLHYGVYRDRGLVEWSFDPYPLLRQWEGAERRQKRSKS</sequence>
<dbReference type="InterPro" id="IPR050570">
    <property type="entry name" value="Cell_wall_metabolism_enzyme"/>
</dbReference>